<keyword evidence="1 4" id="KW-0732">Signal</keyword>
<dbReference type="SUPFAM" id="SSF50956">
    <property type="entry name" value="Thermostable phytase (3-phytase)"/>
    <property type="match status" value="2"/>
</dbReference>
<dbReference type="InterPro" id="IPR011042">
    <property type="entry name" value="6-blade_b-propeller_TolB-like"/>
</dbReference>
<dbReference type="EMBL" id="QAPF01000546">
    <property type="protein sequence ID" value="TEA10516.1"/>
    <property type="molecule type" value="Genomic_DNA"/>
</dbReference>
<feature type="domain" description="BPP" evidence="6">
    <location>
        <begin position="20"/>
        <end position="326"/>
    </location>
</feature>
<keyword evidence="3" id="KW-0245">EGF-like domain</keyword>
<feature type="domain" description="BPP" evidence="6">
    <location>
        <begin position="440"/>
        <end position="784"/>
    </location>
</feature>
<organism evidence="7 8">
    <name type="scientific">Colletotrichum sidae</name>
    <dbReference type="NCBI Taxonomy" id="1347389"/>
    <lineage>
        <taxon>Eukaryota</taxon>
        <taxon>Fungi</taxon>
        <taxon>Dikarya</taxon>
        <taxon>Ascomycota</taxon>
        <taxon>Pezizomycotina</taxon>
        <taxon>Sordariomycetes</taxon>
        <taxon>Hypocreomycetidae</taxon>
        <taxon>Glomerellales</taxon>
        <taxon>Glomerellaceae</taxon>
        <taxon>Colletotrichum</taxon>
        <taxon>Colletotrichum orbiculare species complex</taxon>
    </lineage>
</organism>
<dbReference type="PROSITE" id="PS51662">
    <property type="entry name" value="BP_PHYTASE"/>
    <property type="match status" value="2"/>
</dbReference>
<dbReference type="GO" id="GO:0016158">
    <property type="term" value="F:inositol hexakisphosphate 3-phosphatase activity"/>
    <property type="evidence" value="ECO:0007669"/>
    <property type="project" value="InterPro"/>
</dbReference>
<evidence type="ECO:0000256" key="4">
    <source>
        <dbReference type="SAM" id="SignalP"/>
    </source>
</evidence>
<dbReference type="InterPro" id="IPR000742">
    <property type="entry name" value="EGF"/>
</dbReference>
<evidence type="ECO:0000256" key="1">
    <source>
        <dbReference type="ARBA" id="ARBA00022729"/>
    </source>
</evidence>
<dbReference type="Proteomes" id="UP000295604">
    <property type="component" value="Unassembled WGS sequence"/>
</dbReference>
<evidence type="ECO:0000313" key="8">
    <source>
        <dbReference type="Proteomes" id="UP000295604"/>
    </source>
</evidence>
<dbReference type="InterPro" id="IPR050969">
    <property type="entry name" value="Dev_Signal_Modulators"/>
</dbReference>
<sequence>MGLGYLSLAAALVAVATHPWPATAATAAVVDVDVNIAALTGGQLESDSTDVYYSKSKPLLLGNDGGAATGGFHAWDLDSDAPLAVVANRTTGRTKLVAALYNVTGRDLAVTVAMPDSVVRVFEVPSFAEIASAQETALGDWSALCSWRSRSANHYVFLFGKAQVVQYLVRKGKADIELVQVQTFPAPAEFSGCAVSAAQSRMMLSADDDRGVYAFNLTESTAAPEVVKMGEAAADVTGVAVYSLNTTDLDYLLVAQESAVAVYRSSFFELVGTLRLTGLEKVQVQGLSVYQAATARYPAGALAFAVEADDVSGFGLVSLDEALGRLGITTFTEYDPHSTNVDDSDSDSDSDSDDANPICATCSGNGFCQAAASGGSVGGGGGPPAGGPPAGEPPAGGGGRGCACFAGFTGDRCDAVRCTDSCSGHGQCVGAEECKCDAGWGGLRCSFVVVRPAYETDANGGDGDDPAIWISPGAPELSRVLTTTKSADGAGLAVFDLKGKLLQTMPAGEPNNVDVIYGFEVGGRKVDLAFAACRADDTLCLFEISSNGTLLNITGGVQPTVAGFSVYGSCAYRSPRSGKQYLFVNEKSSRYLQYELTAAADDDDSGSLRTKLVRDFRAGSGGQVEGCVADEANGWLFLGEEPSALWRYDAEPDSATAPGLRVAHVGDGRLHADVEGVALVYGTKPELGFVLVSTQGVSAYNVYRRAPPHEFVATFTVGASEDGRVDAVSNTDGIAAVGRSLGRDYVHGLFVTHDDANQLPDGGTSAEASFKLVSLKKILGAEQLRELNLLDDVDANWDPRRQSGK</sequence>
<proteinExistence type="predicted"/>
<feature type="chain" id="PRO_5020679167" evidence="4">
    <location>
        <begin position="25"/>
        <end position="805"/>
    </location>
</feature>
<comment type="caution">
    <text evidence="3">Lacks conserved residue(s) required for the propagation of feature annotation.</text>
</comment>
<dbReference type="PROSITE" id="PS01186">
    <property type="entry name" value="EGF_2"/>
    <property type="match status" value="1"/>
</dbReference>
<name>A0A4R8T1K4_9PEZI</name>
<dbReference type="AlphaFoldDB" id="A0A4R8T1K4"/>
<reference evidence="7 8" key="1">
    <citation type="submission" date="2018-11" db="EMBL/GenBank/DDBJ databases">
        <title>Genome sequence and assembly of Colletotrichum sidae.</title>
        <authorList>
            <person name="Gan P."/>
            <person name="Shirasu K."/>
        </authorList>
    </citation>
    <scope>NUCLEOTIDE SEQUENCE [LARGE SCALE GENOMIC DNA]</scope>
    <source>
        <strain evidence="7 8">CBS 518.97</strain>
    </source>
</reference>
<keyword evidence="2 3" id="KW-1015">Disulfide bond</keyword>
<comment type="caution">
    <text evidence="7">The sequence shown here is derived from an EMBL/GenBank/DDBJ whole genome shotgun (WGS) entry which is preliminary data.</text>
</comment>
<feature type="disulfide bond" evidence="3">
    <location>
        <begin position="436"/>
        <end position="445"/>
    </location>
</feature>
<dbReference type="PROSITE" id="PS50026">
    <property type="entry name" value="EGF_3"/>
    <property type="match status" value="1"/>
</dbReference>
<dbReference type="PANTHER" id="PTHR14949:SF56">
    <property type="entry name" value="EGF-LIKE-DOMAIN, MULTIPLE 7"/>
    <property type="match status" value="1"/>
</dbReference>
<protein>
    <submittedName>
        <fullName evidence="7">3-phytase</fullName>
    </submittedName>
</protein>
<evidence type="ECO:0000313" key="7">
    <source>
        <dbReference type="EMBL" id="TEA10516.1"/>
    </source>
</evidence>
<dbReference type="Gene3D" id="2.10.25.10">
    <property type="entry name" value="Laminin"/>
    <property type="match status" value="1"/>
</dbReference>
<dbReference type="Gene3D" id="2.120.10.30">
    <property type="entry name" value="TolB, C-terminal domain"/>
    <property type="match status" value="2"/>
</dbReference>
<keyword evidence="8" id="KW-1185">Reference proteome</keyword>
<feature type="signal peptide" evidence="4">
    <location>
        <begin position="1"/>
        <end position="24"/>
    </location>
</feature>
<dbReference type="PANTHER" id="PTHR14949">
    <property type="entry name" value="EGF-LIKE-DOMAIN, MULTIPLE 7, 8"/>
    <property type="match status" value="1"/>
</dbReference>
<dbReference type="PROSITE" id="PS00022">
    <property type="entry name" value="EGF_1"/>
    <property type="match status" value="1"/>
</dbReference>
<gene>
    <name evidence="7" type="primary">phy</name>
    <name evidence="7" type="ORF">C8034_v009649</name>
</gene>
<evidence type="ECO:0000256" key="2">
    <source>
        <dbReference type="ARBA" id="ARBA00023157"/>
    </source>
</evidence>
<accession>A0A4R8T1K4</accession>
<dbReference type="Pfam" id="PF02333">
    <property type="entry name" value="Phytase"/>
    <property type="match status" value="1"/>
</dbReference>
<evidence type="ECO:0000259" key="5">
    <source>
        <dbReference type="PROSITE" id="PS50026"/>
    </source>
</evidence>
<evidence type="ECO:0000256" key="3">
    <source>
        <dbReference type="PROSITE-ProRule" id="PRU00076"/>
    </source>
</evidence>
<evidence type="ECO:0000259" key="6">
    <source>
        <dbReference type="PROSITE" id="PS51662"/>
    </source>
</evidence>
<feature type="disulfide bond" evidence="3">
    <location>
        <begin position="418"/>
        <end position="428"/>
    </location>
</feature>
<dbReference type="InterPro" id="IPR003431">
    <property type="entry name" value="B-propeller_Phytase"/>
</dbReference>
<feature type="domain" description="EGF-like" evidence="5">
    <location>
        <begin position="414"/>
        <end position="446"/>
    </location>
</feature>